<dbReference type="EMBL" id="JAOYFB010000014">
    <property type="protein sequence ID" value="KAK4017720.1"/>
    <property type="molecule type" value="Genomic_DNA"/>
</dbReference>
<proteinExistence type="predicted"/>
<evidence type="ECO:0000313" key="2">
    <source>
        <dbReference type="Proteomes" id="UP001234178"/>
    </source>
</evidence>
<reference evidence="1 2" key="1">
    <citation type="journal article" date="2023" name="Nucleic Acids Res.">
        <title>The hologenome of Daphnia magna reveals possible DNA methylation and microbiome-mediated evolution of the host genome.</title>
        <authorList>
            <person name="Chaturvedi A."/>
            <person name="Li X."/>
            <person name="Dhandapani V."/>
            <person name="Marshall H."/>
            <person name="Kissane S."/>
            <person name="Cuenca-Cambronero M."/>
            <person name="Asole G."/>
            <person name="Calvet F."/>
            <person name="Ruiz-Romero M."/>
            <person name="Marangio P."/>
            <person name="Guigo R."/>
            <person name="Rago D."/>
            <person name="Mirbahai L."/>
            <person name="Eastwood N."/>
            <person name="Colbourne J.K."/>
            <person name="Zhou J."/>
            <person name="Mallon E."/>
            <person name="Orsini L."/>
        </authorList>
    </citation>
    <scope>NUCLEOTIDE SEQUENCE [LARGE SCALE GENOMIC DNA]</scope>
    <source>
        <strain evidence="1">LRV0_1</strain>
    </source>
</reference>
<evidence type="ECO:0000313" key="1">
    <source>
        <dbReference type="EMBL" id="KAK4017720.1"/>
    </source>
</evidence>
<dbReference type="Proteomes" id="UP001234178">
    <property type="component" value="Unassembled WGS sequence"/>
</dbReference>
<accession>A0ABQ9ZXT6</accession>
<name>A0ABQ9ZXT6_9CRUS</name>
<organism evidence="1 2">
    <name type="scientific">Daphnia magna</name>
    <dbReference type="NCBI Taxonomy" id="35525"/>
    <lineage>
        <taxon>Eukaryota</taxon>
        <taxon>Metazoa</taxon>
        <taxon>Ecdysozoa</taxon>
        <taxon>Arthropoda</taxon>
        <taxon>Crustacea</taxon>
        <taxon>Branchiopoda</taxon>
        <taxon>Diplostraca</taxon>
        <taxon>Cladocera</taxon>
        <taxon>Anomopoda</taxon>
        <taxon>Daphniidae</taxon>
        <taxon>Daphnia</taxon>
    </lineage>
</organism>
<comment type="caution">
    <text evidence="1">The sequence shown here is derived from an EMBL/GenBank/DDBJ whole genome shotgun (WGS) entry which is preliminary data.</text>
</comment>
<keyword evidence="2" id="KW-1185">Reference proteome</keyword>
<protein>
    <submittedName>
        <fullName evidence="1">Uncharacterized protein</fullName>
    </submittedName>
</protein>
<gene>
    <name evidence="1" type="ORF">OUZ56_033426</name>
</gene>
<sequence length="72" mass="8131">MSIEEVFSRGSSTKGQLLAILVHYVAFHTSRNLTLLYEQCIPKVVMLLFIVLAAHQQMGLKIQFRVASALLR</sequence>